<keyword evidence="4" id="KW-1185">Reference proteome</keyword>
<reference evidence="3" key="1">
    <citation type="submission" date="2020-11" db="EMBL/GenBank/DDBJ databases">
        <title>Azospira inquinata sp. nov.</title>
        <authorList>
            <person name="Moe W.M."/>
            <person name="Mikes M.C."/>
        </authorList>
    </citation>
    <scope>NUCLEOTIDE SEQUENCE</scope>
    <source>
        <strain evidence="3">Azo-3</strain>
    </source>
</reference>
<dbReference type="SMART" id="SM00267">
    <property type="entry name" value="GGDEF"/>
    <property type="match status" value="1"/>
</dbReference>
<dbReference type="InterPro" id="IPR050706">
    <property type="entry name" value="Cyclic-di-GMP_PDE-like"/>
</dbReference>
<dbReference type="Pfam" id="PF00990">
    <property type="entry name" value="GGDEF"/>
    <property type="match status" value="1"/>
</dbReference>
<proteinExistence type="predicted"/>
<protein>
    <submittedName>
        <fullName evidence="3">Bifunctional diguanylate cyclase/phosphodiesterase</fullName>
    </submittedName>
</protein>
<dbReference type="CDD" id="cd01949">
    <property type="entry name" value="GGDEF"/>
    <property type="match status" value="1"/>
</dbReference>
<dbReference type="KEGG" id="aiq:Azoinq_12805"/>
<accession>A0A975XUF2</accession>
<evidence type="ECO:0000313" key="3">
    <source>
        <dbReference type="EMBL" id="QWT48705.1"/>
    </source>
</evidence>
<evidence type="ECO:0000313" key="4">
    <source>
        <dbReference type="Proteomes" id="UP000683428"/>
    </source>
</evidence>
<gene>
    <name evidence="3" type="ORF">Azoinq_12805</name>
</gene>
<dbReference type="SMART" id="SM00052">
    <property type="entry name" value="EAL"/>
    <property type="match status" value="1"/>
</dbReference>
<dbReference type="GO" id="GO:0071111">
    <property type="term" value="F:cyclic-guanylate-specific phosphodiesterase activity"/>
    <property type="evidence" value="ECO:0007669"/>
    <property type="project" value="InterPro"/>
</dbReference>
<dbReference type="Proteomes" id="UP000683428">
    <property type="component" value="Chromosome"/>
</dbReference>
<dbReference type="AlphaFoldDB" id="A0A975XUF2"/>
<evidence type="ECO:0000259" key="1">
    <source>
        <dbReference type="PROSITE" id="PS50883"/>
    </source>
</evidence>
<dbReference type="PANTHER" id="PTHR33121">
    <property type="entry name" value="CYCLIC DI-GMP PHOSPHODIESTERASE PDEF"/>
    <property type="match status" value="1"/>
</dbReference>
<sequence>MPPALSDQQALAILYDLALTLGSQVSVNGLLTKTVQRLLFHTGFPLGLCLSDLEPVGEEWVAARVEVVIGDYALARKKEEPLRLPAALAIGAASLEEAPELLARLPTRRPQRVFLRLPVEGLGVILLLGPQQPDTRLSLAELFTPILARLPTAIALCRSYEREVQHQVEQVAYYDPLTGLPNSILFSSTLRQAVARVRHQGGWLAVVYLDVDDFRNINARYGELLGDRLLVALGKRLSGHLQTGEMVGYLGGDEFALILPDLGGWDDVDERIVRILQSNRSPLVLDGDSYDLSYSAGIAVLPVDADDADALLRHAQEALHQAKQESRGYFRLFDGEQDKKRHLRREMLHSLESALERRELVLYYQPKVDLRQGTVVGFEALVRWRHPQRGLLLPGQFLPPVENSDFMIALGEWAMREALDQSLRWETLGLKTRVSVNIAGRHLLLPDFADRVALVLGEVPQARPDALDIEILESSTFQDYDRVRQTMDRCRALGVSFSLDDFGTGYSSLAYLSQLPVSTIKIDQMFVRRLFDQREDPAIIQAVDQIATVFGREVVAEGVETREHGMLLVSMGCSLGQGFGIGRPMAGEAVPEWVAAYRLPEEWRAAAGLAWRSSLYDIFRARHCHHLWQDRMVECVQRQEAFPVDGPVCELVARVGELRGEQPEDPSLAALQQALWSVESLGARLLADGQRGAWEAARAGLSEFLQASAAVLAGLDRLAGLPERGPEVSE</sequence>
<dbReference type="CDD" id="cd01948">
    <property type="entry name" value="EAL"/>
    <property type="match status" value="1"/>
</dbReference>
<dbReference type="PANTHER" id="PTHR33121:SF70">
    <property type="entry name" value="SIGNALING PROTEIN YKOW"/>
    <property type="match status" value="1"/>
</dbReference>
<evidence type="ECO:0000259" key="2">
    <source>
        <dbReference type="PROSITE" id="PS50887"/>
    </source>
</evidence>
<dbReference type="RefSeq" id="WP_216128499.1">
    <property type="nucleotide sequence ID" value="NZ_CP064782.1"/>
</dbReference>
<dbReference type="Pfam" id="PF00563">
    <property type="entry name" value="EAL"/>
    <property type="match status" value="1"/>
</dbReference>
<feature type="domain" description="EAL" evidence="1">
    <location>
        <begin position="344"/>
        <end position="598"/>
    </location>
</feature>
<dbReference type="NCBIfam" id="TIGR00254">
    <property type="entry name" value="GGDEF"/>
    <property type="match status" value="1"/>
</dbReference>
<dbReference type="PROSITE" id="PS50883">
    <property type="entry name" value="EAL"/>
    <property type="match status" value="1"/>
</dbReference>
<dbReference type="EMBL" id="CP064782">
    <property type="protein sequence ID" value="QWT48705.1"/>
    <property type="molecule type" value="Genomic_DNA"/>
</dbReference>
<dbReference type="InterPro" id="IPR001633">
    <property type="entry name" value="EAL_dom"/>
</dbReference>
<feature type="domain" description="GGDEF" evidence="2">
    <location>
        <begin position="202"/>
        <end position="335"/>
    </location>
</feature>
<name>A0A975XUF2_9RHOO</name>
<dbReference type="PROSITE" id="PS50887">
    <property type="entry name" value="GGDEF"/>
    <property type="match status" value="1"/>
</dbReference>
<organism evidence="3 4">
    <name type="scientific">Azospira inquinata</name>
    <dbReference type="NCBI Taxonomy" id="2785627"/>
    <lineage>
        <taxon>Bacteria</taxon>
        <taxon>Pseudomonadati</taxon>
        <taxon>Pseudomonadota</taxon>
        <taxon>Betaproteobacteria</taxon>
        <taxon>Rhodocyclales</taxon>
        <taxon>Rhodocyclaceae</taxon>
        <taxon>Azospira</taxon>
    </lineage>
</organism>
<dbReference type="InterPro" id="IPR000160">
    <property type="entry name" value="GGDEF_dom"/>
</dbReference>